<dbReference type="EMBL" id="AVFL01000010">
    <property type="protein sequence ID" value="EWY39837.1"/>
    <property type="molecule type" value="Genomic_DNA"/>
</dbReference>
<keyword evidence="4" id="KW-1185">Reference proteome</keyword>
<dbReference type="InterPro" id="IPR006311">
    <property type="entry name" value="TAT_signal"/>
</dbReference>
<comment type="similarity">
    <text evidence="1">Belongs to the cycloisomerase 2 family.</text>
</comment>
<evidence type="ECO:0000256" key="2">
    <source>
        <dbReference type="ARBA" id="ARBA00022526"/>
    </source>
</evidence>
<keyword evidence="2" id="KW-0119">Carbohydrate metabolism</keyword>
<dbReference type="GO" id="GO:0017057">
    <property type="term" value="F:6-phosphogluconolactonase activity"/>
    <property type="evidence" value="ECO:0007669"/>
    <property type="project" value="TreeGrafter"/>
</dbReference>
<dbReference type="STRING" id="1385369.N825_04880"/>
<organism evidence="3 4">
    <name type="scientific">Skermanella stibiiresistens SB22</name>
    <dbReference type="NCBI Taxonomy" id="1385369"/>
    <lineage>
        <taxon>Bacteria</taxon>
        <taxon>Pseudomonadati</taxon>
        <taxon>Pseudomonadota</taxon>
        <taxon>Alphaproteobacteria</taxon>
        <taxon>Rhodospirillales</taxon>
        <taxon>Azospirillaceae</taxon>
        <taxon>Skermanella</taxon>
    </lineage>
</organism>
<sequence length="414" mass="42994">MIEMTKDPTIGTRCGDADLSRRAYLKGAVGLAAVGAAALLPGGTRAAESAIPAGTTPSAKPRFAYVGCRTTKERNARGEGIGVYQVDASTGAWAPVQLLKDLVNPSFLAFDPTQRFLYTVHGDQGEVSSFAINDRTGELTLLNTASSGGKNPVHLTTDPSGRFLIVANYATGGVATLAIGADGKLGDIVDLVPLAGTPGPHKVEQASSHPHQVAYDPTRDVLAVPDKGLDAVFTFRLDAEKGKLVPAGAGSVTARSTSGPRHIAFGPSGTHAYVVNELDSTVTTYAYDASAASLKPLQILSTLPATFTGENRAGGIVMAPSGRFLHATNRGHNHVAIFGVDPRTGLLQSAGWEPTRGKMPRFITLDPSARFLYAANETTDTIVGFQVDAATGALTALEPAVQTGSPVCVVFKTA</sequence>
<dbReference type="Pfam" id="PF10282">
    <property type="entry name" value="Lactonase"/>
    <property type="match status" value="1"/>
</dbReference>
<dbReference type="InterPro" id="IPR015943">
    <property type="entry name" value="WD40/YVTN_repeat-like_dom_sf"/>
</dbReference>
<dbReference type="PATRIC" id="fig|1385369.3.peg.3200"/>
<dbReference type="PANTHER" id="PTHR30344:SF1">
    <property type="entry name" value="6-PHOSPHOGLUCONOLACTONASE"/>
    <property type="match status" value="1"/>
</dbReference>
<comment type="caution">
    <text evidence="3">The sequence shown here is derived from an EMBL/GenBank/DDBJ whole genome shotgun (WGS) entry which is preliminary data.</text>
</comment>
<dbReference type="SUPFAM" id="SSF51004">
    <property type="entry name" value="C-terminal (heme d1) domain of cytochrome cd1-nitrite reductase"/>
    <property type="match status" value="1"/>
</dbReference>
<dbReference type="GO" id="GO:0005829">
    <property type="term" value="C:cytosol"/>
    <property type="evidence" value="ECO:0007669"/>
    <property type="project" value="TreeGrafter"/>
</dbReference>
<evidence type="ECO:0000313" key="3">
    <source>
        <dbReference type="EMBL" id="EWY39837.1"/>
    </source>
</evidence>
<dbReference type="InterPro" id="IPR019405">
    <property type="entry name" value="Lactonase_7-beta_prop"/>
</dbReference>
<gene>
    <name evidence="3" type="ORF">N825_04880</name>
</gene>
<reference evidence="3 4" key="1">
    <citation type="submission" date="2013-08" db="EMBL/GenBank/DDBJ databases">
        <title>The genome sequence of Skermanella stibiiresistens.</title>
        <authorList>
            <person name="Zhu W."/>
            <person name="Wang G."/>
        </authorList>
    </citation>
    <scope>NUCLEOTIDE SEQUENCE [LARGE SCALE GENOMIC DNA]</scope>
    <source>
        <strain evidence="3 4">SB22</strain>
    </source>
</reference>
<evidence type="ECO:0000256" key="1">
    <source>
        <dbReference type="ARBA" id="ARBA00005564"/>
    </source>
</evidence>
<dbReference type="GO" id="GO:0006006">
    <property type="term" value="P:glucose metabolic process"/>
    <property type="evidence" value="ECO:0007669"/>
    <property type="project" value="UniProtKB-KW"/>
</dbReference>
<proteinExistence type="inferred from homology"/>
<protein>
    <submittedName>
        <fullName evidence="3">Hemagglutinin</fullName>
    </submittedName>
</protein>
<accession>W9H559</accession>
<dbReference type="PROSITE" id="PS51318">
    <property type="entry name" value="TAT"/>
    <property type="match status" value="1"/>
</dbReference>
<dbReference type="PANTHER" id="PTHR30344">
    <property type="entry name" value="6-PHOSPHOGLUCONOLACTONASE-RELATED"/>
    <property type="match status" value="1"/>
</dbReference>
<dbReference type="AlphaFoldDB" id="W9H559"/>
<evidence type="ECO:0000313" key="4">
    <source>
        <dbReference type="Proteomes" id="UP000019486"/>
    </source>
</evidence>
<dbReference type="InterPro" id="IPR011048">
    <property type="entry name" value="Haem_d1_sf"/>
</dbReference>
<keyword evidence="2" id="KW-0313">Glucose metabolism</keyword>
<dbReference type="Gene3D" id="2.130.10.10">
    <property type="entry name" value="YVTN repeat-like/Quinoprotein amine dehydrogenase"/>
    <property type="match status" value="1"/>
</dbReference>
<name>W9H559_9PROT</name>
<dbReference type="Proteomes" id="UP000019486">
    <property type="component" value="Unassembled WGS sequence"/>
</dbReference>
<dbReference type="InterPro" id="IPR050282">
    <property type="entry name" value="Cycloisomerase_2"/>
</dbReference>